<dbReference type="CDD" id="cd18186">
    <property type="entry name" value="BTB_POZ_ZBTB_KLHL-like"/>
    <property type="match status" value="1"/>
</dbReference>
<sequence>MTSKFHSRLSQELLLMLNSADDHNVLIKVGKDQNIKEFSAHSNILSARSPYFKSAFSAGWVTKNNNVIEFKKPNINPNVFEMIL</sequence>
<organism evidence="2 3">
    <name type="scientific">Funneliformis geosporum</name>
    <dbReference type="NCBI Taxonomy" id="1117311"/>
    <lineage>
        <taxon>Eukaryota</taxon>
        <taxon>Fungi</taxon>
        <taxon>Fungi incertae sedis</taxon>
        <taxon>Mucoromycota</taxon>
        <taxon>Glomeromycotina</taxon>
        <taxon>Glomeromycetes</taxon>
        <taxon>Glomerales</taxon>
        <taxon>Glomeraceae</taxon>
        <taxon>Funneliformis</taxon>
    </lineage>
</organism>
<dbReference type="PROSITE" id="PS50097">
    <property type="entry name" value="BTB"/>
    <property type="match status" value="1"/>
</dbReference>
<feature type="domain" description="BTB" evidence="1">
    <location>
        <begin position="23"/>
        <end position="84"/>
    </location>
</feature>
<dbReference type="OrthoDB" id="8789982at2759"/>
<keyword evidence="3" id="KW-1185">Reference proteome</keyword>
<dbReference type="Pfam" id="PF00651">
    <property type="entry name" value="BTB"/>
    <property type="match status" value="1"/>
</dbReference>
<reference evidence="2" key="1">
    <citation type="submission" date="2022-08" db="EMBL/GenBank/DDBJ databases">
        <authorList>
            <person name="Kallberg Y."/>
            <person name="Tangrot J."/>
            <person name="Rosling A."/>
        </authorList>
    </citation>
    <scope>NUCLEOTIDE SEQUENCE</scope>
    <source>
        <strain evidence="2">Wild A</strain>
    </source>
</reference>
<dbReference type="EMBL" id="CAMKVN010000280">
    <property type="protein sequence ID" value="CAI2166153.1"/>
    <property type="molecule type" value="Genomic_DNA"/>
</dbReference>
<accession>A0A9W4SE62</accession>
<dbReference type="InterPro" id="IPR000210">
    <property type="entry name" value="BTB/POZ_dom"/>
</dbReference>
<feature type="non-terminal residue" evidence="2">
    <location>
        <position position="1"/>
    </location>
</feature>
<dbReference type="SUPFAM" id="SSF54695">
    <property type="entry name" value="POZ domain"/>
    <property type="match status" value="1"/>
</dbReference>
<dbReference type="Proteomes" id="UP001153678">
    <property type="component" value="Unassembled WGS sequence"/>
</dbReference>
<proteinExistence type="predicted"/>
<evidence type="ECO:0000313" key="3">
    <source>
        <dbReference type="Proteomes" id="UP001153678"/>
    </source>
</evidence>
<gene>
    <name evidence="2" type="ORF">FWILDA_LOCUS2430</name>
</gene>
<protein>
    <submittedName>
        <fullName evidence="2">17305_t:CDS:1</fullName>
    </submittedName>
</protein>
<name>A0A9W4SE62_9GLOM</name>
<dbReference type="Gene3D" id="3.30.710.10">
    <property type="entry name" value="Potassium Channel Kv1.1, Chain A"/>
    <property type="match status" value="1"/>
</dbReference>
<comment type="caution">
    <text evidence="2">The sequence shown here is derived from an EMBL/GenBank/DDBJ whole genome shotgun (WGS) entry which is preliminary data.</text>
</comment>
<dbReference type="InterPro" id="IPR011333">
    <property type="entry name" value="SKP1/BTB/POZ_sf"/>
</dbReference>
<evidence type="ECO:0000313" key="2">
    <source>
        <dbReference type="EMBL" id="CAI2166153.1"/>
    </source>
</evidence>
<evidence type="ECO:0000259" key="1">
    <source>
        <dbReference type="PROSITE" id="PS50097"/>
    </source>
</evidence>
<feature type="non-terminal residue" evidence="2">
    <location>
        <position position="84"/>
    </location>
</feature>
<dbReference type="AlphaFoldDB" id="A0A9W4SE62"/>